<evidence type="ECO:0000256" key="2">
    <source>
        <dbReference type="ARBA" id="ARBA00006448"/>
    </source>
</evidence>
<evidence type="ECO:0000313" key="9">
    <source>
        <dbReference type="EMBL" id="ACZ43524.1"/>
    </source>
</evidence>
<gene>
    <name evidence="9" type="ordered locus">Tter_2636</name>
</gene>
<evidence type="ECO:0000256" key="5">
    <source>
        <dbReference type="ARBA" id="ARBA00022989"/>
    </source>
</evidence>
<evidence type="ECO:0000256" key="3">
    <source>
        <dbReference type="ARBA" id="ARBA00022475"/>
    </source>
</evidence>
<dbReference type="InterPro" id="IPR023090">
    <property type="entry name" value="UPF0702_alpha/beta_dom_sf"/>
</dbReference>
<keyword evidence="3" id="KW-1003">Cell membrane</keyword>
<evidence type="ECO:0000256" key="1">
    <source>
        <dbReference type="ARBA" id="ARBA00004651"/>
    </source>
</evidence>
<evidence type="ECO:0000256" key="4">
    <source>
        <dbReference type="ARBA" id="ARBA00022692"/>
    </source>
</evidence>
<dbReference type="Proteomes" id="UP000000323">
    <property type="component" value="Chromosome 2"/>
</dbReference>
<organism evidence="9 10">
    <name type="scientific">Thermobaculum terrenum (strain ATCC BAA-798 / CCMEE 7001 / YNP1)</name>
    <dbReference type="NCBI Taxonomy" id="525904"/>
    <lineage>
        <taxon>Bacteria</taxon>
        <taxon>Bacillati</taxon>
        <taxon>Chloroflexota</taxon>
        <taxon>Chloroflexia</taxon>
        <taxon>Candidatus Thermobaculales</taxon>
        <taxon>Candidatus Thermobaculaceae</taxon>
        <taxon>Thermobaculum</taxon>
    </lineage>
</organism>
<keyword evidence="10" id="KW-1185">Reference proteome</keyword>
<keyword evidence="5 7" id="KW-1133">Transmembrane helix</keyword>
<dbReference type="Pfam" id="PF04239">
    <property type="entry name" value="DUF421"/>
    <property type="match status" value="1"/>
</dbReference>
<dbReference type="eggNOG" id="COG2323">
    <property type="taxonomic scope" value="Bacteria"/>
</dbReference>
<comment type="subcellular location">
    <subcellularLocation>
        <location evidence="1">Cell membrane</location>
        <topology evidence="1">Multi-pass membrane protein</topology>
    </subcellularLocation>
</comment>
<comment type="similarity">
    <text evidence="2">Belongs to the UPF0702 family.</text>
</comment>
<dbReference type="EMBL" id="CP001826">
    <property type="protein sequence ID" value="ACZ43524.1"/>
    <property type="molecule type" value="Genomic_DNA"/>
</dbReference>
<dbReference type="PANTHER" id="PTHR34582">
    <property type="entry name" value="UPF0702 TRANSMEMBRANE PROTEIN YCAP"/>
    <property type="match status" value="1"/>
</dbReference>
<dbReference type="STRING" id="525904.Tter_2636"/>
<accession>D1CIF3</accession>
<dbReference type="PANTHER" id="PTHR34582:SF6">
    <property type="entry name" value="UPF0702 TRANSMEMBRANE PROTEIN YCAP"/>
    <property type="match status" value="1"/>
</dbReference>
<feature type="domain" description="YetF C-terminal" evidence="8">
    <location>
        <begin position="78"/>
        <end position="145"/>
    </location>
</feature>
<name>D1CIF3_THET1</name>
<dbReference type="RefSeq" id="WP_012876555.1">
    <property type="nucleotide sequence ID" value="NC_013526.1"/>
</dbReference>
<dbReference type="AlphaFoldDB" id="D1CIF3"/>
<dbReference type="HOGENOM" id="CLU_077149_3_1_0"/>
<evidence type="ECO:0000256" key="6">
    <source>
        <dbReference type="ARBA" id="ARBA00023136"/>
    </source>
</evidence>
<proteinExistence type="inferred from homology"/>
<keyword evidence="6 7" id="KW-0472">Membrane</keyword>
<dbReference type="KEGG" id="ttr:Tter_2636"/>
<dbReference type="Gene3D" id="3.30.240.20">
    <property type="entry name" value="bsu07140 like domains"/>
    <property type="match status" value="1"/>
</dbReference>
<dbReference type="OrthoDB" id="9793799at2"/>
<feature type="transmembrane region" description="Helical" evidence="7">
    <location>
        <begin position="58"/>
        <end position="77"/>
    </location>
</feature>
<dbReference type="InterPro" id="IPR007353">
    <property type="entry name" value="DUF421"/>
</dbReference>
<protein>
    <recommendedName>
        <fullName evidence="8">YetF C-terminal domain-containing protein</fullName>
    </recommendedName>
</protein>
<evidence type="ECO:0000313" key="10">
    <source>
        <dbReference type="Proteomes" id="UP000000323"/>
    </source>
</evidence>
<evidence type="ECO:0000259" key="8">
    <source>
        <dbReference type="Pfam" id="PF04239"/>
    </source>
</evidence>
<keyword evidence="4 7" id="KW-0812">Transmembrane</keyword>
<dbReference type="GO" id="GO:0005886">
    <property type="term" value="C:plasma membrane"/>
    <property type="evidence" value="ECO:0007669"/>
    <property type="project" value="UniProtKB-SubCell"/>
</dbReference>
<reference evidence="10" key="1">
    <citation type="journal article" date="2010" name="Stand. Genomic Sci.">
        <title>Complete genome sequence of 'Thermobaculum terrenum' type strain (YNP1).</title>
        <authorList>
            <person name="Kiss H."/>
            <person name="Cleland D."/>
            <person name="Lapidus A."/>
            <person name="Lucas S."/>
            <person name="Glavina Del Rio T."/>
            <person name="Nolan M."/>
            <person name="Tice H."/>
            <person name="Han C."/>
            <person name="Goodwin L."/>
            <person name="Pitluck S."/>
            <person name="Liolios K."/>
            <person name="Ivanova N."/>
            <person name="Mavromatis K."/>
            <person name="Ovchinnikova G."/>
            <person name="Pati A."/>
            <person name="Chen A."/>
            <person name="Palaniappan K."/>
            <person name="Land M."/>
            <person name="Hauser L."/>
            <person name="Chang Y."/>
            <person name="Jeffries C."/>
            <person name="Lu M."/>
            <person name="Brettin T."/>
            <person name="Detter J."/>
            <person name="Goker M."/>
            <person name="Tindall B."/>
            <person name="Beck B."/>
            <person name="McDermott T."/>
            <person name="Woyke T."/>
            <person name="Bristow J."/>
            <person name="Eisen J."/>
            <person name="Markowitz V."/>
            <person name="Hugenholtz P."/>
            <person name="Kyrpides N."/>
            <person name="Klenk H."/>
            <person name="Cheng J."/>
        </authorList>
    </citation>
    <scope>NUCLEOTIDE SEQUENCE [LARGE SCALE GENOMIC DNA]</scope>
    <source>
        <strain evidence="10">ATCC BAA-798 / YNP1</strain>
    </source>
</reference>
<sequence>MNSILRGLAVYLFLLVIFRINGKRSLAQITTFDAVLLLIISEAIQQAMIDGDNSLTNAFLIVLTLVGTDLVLSFLTLRFRALDKLVNDVPLVLVENGVVHHDRLRRARVSLDDVLENARTIHGLERMEQIKYAVLERDGHISIIPSWVPWVTARATTEGSR</sequence>
<evidence type="ECO:0000256" key="7">
    <source>
        <dbReference type="SAM" id="Phobius"/>
    </source>
</evidence>